<feature type="transmembrane region" description="Helical" evidence="2">
    <location>
        <begin position="334"/>
        <end position="355"/>
    </location>
</feature>
<feature type="transmembrane region" description="Helical" evidence="2">
    <location>
        <begin position="393"/>
        <end position="412"/>
    </location>
</feature>
<dbReference type="Gene3D" id="1.10.287.110">
    <property type="entry name" value="DnaJ domain"/>
    <property type="match status" value="1"/>
</dbReference>
<dbReference type="SUPFAM" id="SSF46565">
    <property type="entry name" value="Chaperone J-domain"/>
    <property type="match status" value="1"/>
</dbReference>
<keyword evidence="5" id="KW-1185">Reference proteome</keyword>
<feature type="transmembrane region" description="Helical" evidence="2">
    <location>
        <begin position="418"/>
        <end position="439"/>
    </location>
</feature>
<dbReference type="AlphaFoldDB" id="A0A1C4AP88"/>
<gene>
    <name evidence="4" type="ORF">GA0061071_103214</name>
</gene>
<proteinExistence type="predicted"/>
<reference evidence="5" key="1">
    <citation type="submission" date="2016-08" db="EMBL/GenBank/DDBJ databases">
        <authorList>
            <person name="Varghese N."/>
            <person name="Submissions Spin"/>
        </authorList>
    </citation>
    <scope>NUCLEOTIDE SEQUENCE [LARGE SCALE GENOMIC DNA]</scope>
    <source>
        <strain evidence="5">REICA_082</strain>
    </source>
</reference>
<keyword evidence="1" id="KW-0143">Chaperone</keyword>
<keyword evidence="2" id="KW-0472">Membrane</keyword>
<sequence length="442" mass="50648">MTIWETLGIDATSDDAAIRRAYARQLKLHRPDKDPQGYQQLREAFDLAKQYVSGMARWQTDAVEEDDQPVAASSATEDYLQLLEKHHDIDLHPGWQHDALEDDAERFSVRLLSDEHSTLNALRHYLEYELPDALEARSVFSQALAQALSQREGITRGLINAVSEIMGWGLENYRARQLSGQVIEALETQIALSEANDYWVFLSRQGDEDGDRQAKLAWRILSGEIRTLPWWTRLIPGFIQVLTGQLSTIKQYHPQLLARVNPALQQSLATPTLAVSWDGIVVLWFWGFSLWLEVSRSPSAIWQAAAMLVMIVIYLWGVPLLLEGYAQRKVLARVLLPFFWLLGWVIMAVPLFHLGQLLFSYPPTEKGLARLVMFGLILAYPAWWLIRSNLYRWYAMPLKGVSTMIMLPILFLRHFSPTMAAVGILLLPIFFSHVIRWLFFFG</sequence>
<evidence type="ECO:0000256" key="1">
    <source>
        <dbReference type="ARBA" id="ARBA00023186"/>
    </source>
</evidence>
<dbReference type="Proteomes" id="UP000198975">
    <property type="component" value="Unassembled WGS sequence"/>
</dbReference>
<dbReference type="CDD" id="cd06257">
    <property type="entry name" value="DnaJ"/>
    <property type="match status" value="1"/>
</dbReference>
<dbReference type="InterPro" id="IPR001623">
    <property type="entry name" value="DnaJ_domain"/>
</dbReference>
<protein>
    <recommendedName>
        <fullName evidence="3">J domain-containing protein</fullName>
    </recommendedName>
</protein>
<organism evidence="4 5">
    <name type="scientific">Kosakonia oryzendophytica</name>
    <dbReference type="NCBI Taxonomy" id="1005665"/>
    <lineage>
        <taxon>Bacteria</taxon>
        <taxon>Pseudomonadati</taxon>
        <taxon>Pseudomonadota</taxon>
        <taxon>Gammaproteobacteria</taxon>
        <taxon>Enterobacterales</taxon>
        <taxon>Enterobacteriaceae</taxon>
        <taxon>Kosakonia</taxon>
    </lineage>
</organism>
<feature type="transmembrane region" description="Helical" evidence="2">
    <location>
        <begin position="268"/>
        <end position="288"/>
    </location>
</feature>
<keyword evidence="2" id="KW-0812">Transmembrane</keyword>
<feature type="transmembrane region" description="Helical" evidence="2">
    <location>
        <begin position="300"/>
        <end position="322"/>
    </location>
</feature>
<evidence type="ECO:0000256" key="2">
    <source>
        <dbReference type="SAM" id="Phobius"/>
    </source>
</evidence>
<evidence type="ECO:0000313" key="5">
    <source>
        <dbReference type="Proteomes" id="UP000198975"/>
    </source>
</evidence>
<dbReference type="EMBL" id="FMAY01000003">
    <property type="protein sequence ID" value="SCB96296.1"/>
    <property type="molecule type" value="Genomic_DNA"/>
</dbReference>
<accession>A0A1C4AP88</accession>
<evidence type="ECO:0000313" key="4">
    <source>
        <dbReference type="EMBL" id="SCB96296.1"/>
    </source>
</evidence>
<dbReference type="PROSITE" id="PS50076">
    <property type="entry name" value="DNAJ_2"/>
    <property type="match status" value="1"/>
</dbReference>
<feature type="domain" description="J" evidence="3">
    <location>
        <begin position="2"/>
        <end position="64"/>
    </location>
</feature>
<evidence type="ECO:0000259" key="3">
    <source>
        <dbReference type="PROSITE" id="PS50076"/>
    </source>
</evidence>
<dbReference type="InterPro" id="IPR036869">
    <property type="entry name" value="J_dom_sf"/>
</dbReference>
<feature type="transmembrane region" description="Helical" evidence="2">
    <location>
        <begin position="367"/>
        <end position="386"/>
    </location>
</feature>
<keyword evidence="2" id="KW-1133">Transmembrane helix</keyword>
<name>A0A1C4AP88_9ENTR</name>